<gene>
    <name evidence="4" type="ORF">LINJ_07_0880</name>
</gene>
<name>A4HTA3_LEIIN</name>
<dbReference type="InterPro" id="IPR036869">
    <property type="entry name" value="J_dom_sf"/>
</dbReference>
<feature type="domain" description="J" evidence="3">
    <location>
        <begin position="344"/>
        <end position="412"/>
    </location>
</feature>
<dbReference type="SMR" id="A4HTA3"/>
<reference evidence="4 5" key="2">
    <citation type="journal article" date="2011" name="Genome Res.">
        <title>Chromosome and gene copy number variation allow major structural change between species and strains of Leishmania.</title>
        <authorList>
            <person name="Rogers M.B."/>
            <person name="Hilley J.D."/>
            <person name="Dickens N.J."/>
            <person name="Wilkes J."/>
            <person name="Bates P.A."/>
            <person name="Depledge D.P."/>
            <person name="Harris D."/>
            <person name="Her Y."/>
            <person name="Herzyk P."/>
            <person name="Imamura H."/>
            <person name="Otto T.D."/>
            <person name="Sanders M."/>
            <person name="Seeger K."/>
            <person name="Dujardin J.C."/>
            <person name="Berriman M."/>
            <person name="Smith D.F."/>
            <person name="Hertz-Fowler C."/>
            <person name="Mottram J.C."/>
        </authorList>
    </citation>
    <scope>NUCLEOTIDE SEQUENCE [LARGE SCALE GENOMIC DNA]</scope>
    <source>
        <strain evidence="4 5">JPCM5</strain>
    </source>
</reference>
<dbReference type="InterPro" id="IPR001623">
    <property type="entry name" value="DnaJ_domain"/>
</dbReference>
<keyword evidence="2" id="KW-0472">Membrane</keyword>
<dbReference type="GeneID" id="5066693"/>
<dbReference type="Gene3D" id="1.10.287.110">
    <property type="entry name" value="DnaJ domain"/>
    <property type="match status" value="1"/>
</dbReference>
<accession>A4HTA3</accession>
<proteinExistence type="predicted"/>
<evidence type="ECO:0000256" key="1">
    <source>
        <dbReference type="SAM" id="MobiDB-lite"/>
    </source>
</evidence>
<dbReference type="VEuPathDB" id="TriTrypDB:LINF_070013600"/>
<dbReference type="CDD" id="cd06257">
    <property type="entry name" value="DnaJ"/>
    <property type="match status" value="1"/>
</dbReference>
<dbReference type="eggNOG" id="ENOG502SIGN">
    <property type="taxonomic scope" value="Eukaryota"/>
</dbReference>
<sequence length="608" mass="63343">MRPIFMGLYPTRSSRARCCTTAAGFAASARGTAATAAVAATTTTTDAVAAASAALTAIPPPLRALHKMRKLTDSHMRRRSVADALSYTPSSSVAPTPPSLPMLAARATAVQALNSLSLQTAPTSTQLARLPVRVLTQLVQWRRARNYRAPVLASAAGDADLCGGHFGTWTTRAQRRGLAARLRSGIRCAAAMKALEAAANTQPAATPFVLLASASPSCSCGAAQSIISGSAATSADSSSTGAAVATPAGSLHTARRCYSSAASADGPTAATAAASATPQLEGAASRAAAGSAAREAECSEHRPDAREGSAADSSSSAHERFTEEEKANEDCETAAVPSFAEIYYAFRTLQLVQDDGRVVREWTAAHVKQAYRTLAKQLHPDVAGGDDELMEQVNTSYDMLMGLSAELADNYRMWLKTGGEAELQLQRAHHQQELLGSRWTSREVEQLMMVGWCATLSGFAMYAVWRALYGTSPVVNSVGGTTAIGGSAVSGCSQVHCGINVAGVHPVGTRLTLPRAGATVSTAAGVQYGVVSIGNSALWMPPHLSFQMLQLVRTAVSRYALAVALTLAAWMNTVMLQRVLQRMLSGGDGEIAGRGSTEGKRRDGGGKS</sequence>
<dbReference type="OMA" id="LMMVGWC"/>
<dbReference type="AlphaFoldDB" id="A4HTA3"/>
<dbReference type="Proteomes" id="UP000008153">
    <property type="component" value="Chromosome 7"/>
</dbReference>
<keyword evidence="2" id="KW-1133">Transmembrane helix</keyword>
<feature type="compositionally biased region" description="Basic and acidic residues" evidence="1">
    <location>
        <begin position="294"/>
        <end position="309"/>
    </location>
</feature>
<dbReference type="SUPFAM" id="SSF46565">
    <property type="entry name" value="Chaperone J-domain"/>
    <property type="match status" value="1"/>
</dbReference>
<dbReference type="RefSeq" id="XP_001463294.1">
    <property type="nucleotide sequence ID" value="XM_001463257.1"/>
</dbReference>
<feature type="transmembrane region" description="Helical" evidence="2">
    <location>
        <begin position="556"/>
        <end position="576"/>
    </location>
</feature>
<dbReference type="KEGG" id="lif:LINJ_07_0880"/>
<evidence type="ECO:0000259" key="3">
    <source>
        <dbReference type="PROSITE" id="PS50076"/>
    </source>
</evidence>
<keyword evidence="5" id="KW-1185">Reference proteome</keyword>
<keyword evidence="2 4" id="KW-0812">Transmembrane</keyword>
<evidence type="ECO:0000313" key="4">
    <source>
        <dbReference type="EMBL" id="CAM65651.1"/>
    </source>
</evidence>
<reference evidence="4 5" key="1">
    <citation type="journal article" date="2007" name="Nat. Genet.">
        <title>Comparative genomic analysis of three Leishmania species that cause diverse human disease.</title>
        <authorList>
            <person name="Peacock C.S."/>
            <person name="Seeger K."/>
            <person name="Harris D."/>
            <person name="Murphy L."/>
            <person name="Ruiz J.C."/>
            <person name="Quail M.A."/>
            <person name="Peters N."/>
            <person name="Adlem E."/>
            <person name="Tivey A."/>
            <person name="Aslett M."/>
            <person name="Kerhornou A."/>
            <person name="Ivens A."/>
            <person name="Fraser A."/>
            <person name="Rajandream M.A."/>
            <person name="Carver T."/>
            <person name="Norbertczak H."/>
            <person name="Chillingworth T."/>
            <person name="Hance Z."/>
            <person name="Jagels K."/>
            <person name="Moule S."/>
            <person name="Ormond D."/>
            <person name="Rutter S."/>
            <person name="Squares R."/>
            <person name="Whitehead S."/>
            <person name="Rabbinowitsch E."/>
            <person name="Arrowsmith C."/>
            <person name="White B."/>
            <person name="Thurston S."/>
            <person name="Bringaud F."/>
            <person name="Baldauf S.L."/>
            <person name="Faulconbridge A."/>
            <person name="Jeffares D."/>
            <person name="Depledge D.P."/>
            <person name="Oyola S.O."/>
            <person name="Hilley J.D."/>
            <person name="Brito L.O."/>
            <person name="Tosi L.R."/>
            <person name="Barrell B."/>
            <person name="Cruz A.K."/>
            <person name="Mottram J.C."/>
            <person name="Smith D.F."/>
            <person name="Berriman M."/>
        </authorList>
    </citation>
    <scope>NUCLEOTIDE SEQUENCE [LARGE SCALE GENOMIC DNA]</scope>
    <source>
        <strain evidence="4 5">JPCM5</strain>
    </source>
</reference>
<protein>
    <submittedName>
        <fullName evidence="4">DNAJ-domain transmembrane-like protein</fullName>
    </submittedName>
</protein>
<feature type="region of interest" description="Disordered" evidence="1">
    <location>
        <begin position="272"/>
        <end position="332"/>
    </location>
</feature>
<feature type="compositionally biased region" description="Basic and acidic residues" evidence="1">
    <location>
        <begin position="317"/>
        <end position="329"/>
    </location>
</feature>
<dbReference type="EMBL" id="FR796439">
    <property type="protein sequence ID" value="CAM65651.1"/>
    <property type="molecule type" value="Genomic_DNA"/>
</dbReference>
<evidence type="ECO:0000313" key="5">
    <source>
        <dbReference type="Proteomes" id="UP000008153"/>
    </source>
</evidence>
<evidence type="ECO:0000256" key="2">
    <source>
        <dbReference type="SAM" id="Phobius"/>
    </source>
</evidence>
<feature type="compositionally biased region" description="Low complexity" evidence="1">
    <location>
        <begin position="272"/>
        <end position="293"/>
    </location>
</feature>
<organism evidence="4 5">
    <name type="scientific">Leishmania infantum</name>
    <dbReference type="NCBI Taxonomy" id="5671"/>
    <lineage>
        <taxon>Eukaryota</taxon>
        <taxon>Discoba</taxon>
        <taxon>Euglenozoa</taxon>
        <taxon>Kinetoplastea</taxon>
        <taxon>Metakinetoplastina</taxon>
        <taxon>Trypanosomatida</taxon>
        <taxon>Trypanosomatidae</taxon>
        <taxon>Leishmaniinae</taxon>
        <taxon>Leishmania</taxon>
    </lineage>
</organism>
<dbReference type="PROSITE" id="PS50076">
    <property type="entry name" value="DNAJ_2"/>
    <property type="match status" value="1"/>
</dbReference>
<dbReference type="InParanoid" id="A4HTA3"/>